<gene>
    <name evidence="1" type="primary">ORF417</name>
</gene>
<dbReference type="AlphaFoldDB" id="A0A0B6XT35"/>
<dbReference type="EMBL" id="HACG01000174">
    <property type="protein sequence ID" value="CEK47039.1"/>
    <property type="molecule type" value="Transcribed_RNA"/>
</dbReference>
<reference evidence="1" key="1">
    <citation type="submission" date="2014-12" db="EMBL/GenBank/DDBJ databases">
        <title>Insight into the proteome of Arion vulgaris.</title>
        <authorList>
            <person name="Aradska J."/>
            <person name="Bulat T."/>
            <person name="Smidak R."/>
            <person name="Sarate P."/>
            <person name="Gangsoo J."/>
            <person name="Sialana F."/>
            <person name="Bilban M."/>
            <person name="Lubec G."/>
        </authorList>
    </citation>
    <scope>NUCLEOTIDE SEQUENCE</scope>
    <source>
        <tissue evidence="1">Skin</tissue>
    </source>
</reference>
<organism evidence="1">
    <name type="scientific">Arion vulgaris</name>
    <dbReference type="NCBI Taxonomy" id="1028688"/>
    <lineage>
        <taxon>Eukaryota</taxon>
        <taxon>Metazoa</taxon>
        <taxon>Spiralia</taxon>
        <taxon>Lophotrochozoa</taxon>
        <taxon>Mollusca</taxon>
        <taxon>Gastropoda</taxon>
        <taxon>Heterobranchia</taxon>
        <taxon>Euthyneura</taxon>
        <taxon>Panpulmonata</taxon>
        <taxon>Eupulmonata</taxon>
        <taxon>Stylommatophora</taxon>
        <taxon>Helicina</taxon>
        <taxon>Arionoidea</taxon>
        <taxon>Arionidae</taxon>
        <taxon>Arion</taxon>
    </lineage>
</organism>
<evidence type="ECO:0000313" key="1">
    <source>
        <dbReference type="EMBL" id="CEK47039.1"/>
    </source>
</evidence>
<name>A0A0B6XT35_9EUPU</name>
<sequence>LTWPGFQNKDPSQFTANSCCNGIHKDETIPQCVHVCFKEDAMTSGDLLSVLFQIVLPLSYEFCPDLVILTWRNPFGLSEGRISSFF</sequence>
<feature type="non-terminal residue" evidence="1">
    <location>
        <position position="86"/>
    </location>
</feature>
<accession>A0A0B6XT35</accession>
<proteinExistence type="predicted"/>
<feature type="non-terminal residue" evidence="1">
    <location>
        <position position="1"/>
    </location>
</feature>
<protein>
    <submittedName>
        <fullName evidence="1">Uncharacterized protein</fullName>
    </submittedName>
</protein>